<dbReference type="Proteomes" id="UP000245910">
    <property type="component" value="Chromosome IIII"/>
</dbReference>
<name>A0A2L2TK96_9HYPO</name>
<evidence type="ECO:0000313" key="1">
    <source>
        <dbReference type="EMBL" id="CEI41266.1"/>
    </source>
</evidence>
<dbReference type="EMBL" id="LN649232">
    <property type="protein sequence ID" value="CEI41266.1"/>
    <property type="molecule type" value="Genomic_DNA"/>
</dbReference>
<organism evidence="1 2">
    <name type="scientific">Fusarium venenatum</name>
    <dbReference type="NCBI Taxonomy" id="56646"/>
    <lineage>
        <taxon>Eukaryota</taxon>
        <taxon>Fungi</taxon>
        <taxon>Dikarya</taxon>
        <taxon>Ascomycota</taxon>
        <taxon>Pezizomycotina</taxon>
        <taxon>Sordariomycetes</taxon>
        <taxon>Hypocreomycetidae</taxon>
        <taxon>Hypocreales</taxon>
        <taxon>Nectriaceae</taxon>
        <taxon>Fusarium</taxon>
    </lineage>
</organism>
<reference evidence="2" key="1">
    <citation type="submission" date="2014-10" db="EMBL/GenBank/DDBJ databases">
        <authorList>
            <person name="King R."/>
        </authorList>
    </citation>
    <scope>NUCLEOTIDE SEQUENCE [LARGE SCALE GENOMIC DNA]</scope>
    <source>
        <strain evidence="2">A3/5</strain>
    </source>
</reference>
<dbReference type="AlphaFoldDB" id="A0A2L2TK96"/>
<proteinExistence type="predicted"/>
<protein>
    <submittedName>
        <fullName evidence="1">Uncharacterized protein</fullName>
    </submittedName>
</protein>
<sequence>MAASSVHSTVRFCPKLKGCHDPSALSLPNNHRPKDLIEGRRMGWGTANLTSEAGALQPKVSQNPIANQAKLSSTL</sequence>
<evidence type="ECO:0000313" key="2">
    <source>
        <dbReference type="Proteomes" id="UP000245910"/>
    </source>
</evidence>
<keyword evidence="2" id="KW-1185">Reference proteome</keyword>
<accession>A0A2L2TK96</accession>